<protein>
    <submittedName>
        <fullName evidence="2">Uncharacterized protein</fullName>
    </submittedName>
</protein>
<reference evidence="2" key="1">
    <citation type="submission" date="2020-04" db="EMBL/GenBank/DDBJ databases">
        <authorList>
            <person name="Chiriac C."/>
            <person name="Salcher M."/>
            <person name="Ghai R."/>
            <person name="Kavagutti S V."/>
        </authorList>
    </citation>
    <scope>NUCLEOTIDE SEQUENCE</scope>
</reference>
<gene>
    <name evidence="2" type="ORF">UFOVP500_34</name>
</gene>
<accession>A0A6J5MM02</accession>
<sequence length="181" mass="19351">MAGMTKEEQDAIIRQLLSASGGPRPRFLATQEKYRRPVQGPLAPMQGPPAPMQGPAPPMQGPTPPMQGPAPPMQGPSFPMQGLSVPVRANQFDETNIGAPRFAPATAQQRGQPASAPSAPMQGPVNMNVIKFLNQYANMGAPQEYADKFAGGDLSKIQARTYRDEEGNPYNDYYAKGLLGG</sequence>
<organism evidence="2">
    <name type="scientific">uncultured Caudovirales phage</name>
    <dbReference type="NCBI Taxonomy" id="2100421"/>
    <lineage>
        <taxon>Viruses</taxon>
        <taxon>Duplodnaviria</taxon>
        <taxon>Heunggongvirae</taxon>
        <taxon>Uroviricota</taxon>
        <taxon>Caudoviricetes</taxon>
        <taxon>Peduoviridae</taxon>
        <taxon>Maltschvirus</taxon>
        <taxon>Maltschvirus maltsch</taxon>
    </lineage>
</organism>
<feature type="compositionally biased region" description="Basic and acidic residues" evidence="1">
    <location>
        <begin position="1"/>
        <end position="11"/>
    </location>
</feature>
<evidence type="ECO:0000313" key="2">
    <source>
        <dbReference type="EMBL" id="CAB4146593.1"/>
    </source>
</evidence>
<name>A0A6J5MM02_9CAUD</name>
<proteinExistence type="predicted"/>
<feature type="region of interest" description="Disordered" evidence="1">
    <location>
        <begin position="1"/>
        <end position="83"/>
    </location>
</feature>
<evidence type="ECO:0000256" key="1">
    <source>
        <dbReference type="SAM" id="MobiDB-lite"/>
    </source>
</evidence>
<feature type="compositionally biased region" description="Pro residues" evidence="1">
    <location>
        <begin position="46"/>
        <end position="74"/>
    </location>
</feature>
<dbReference type="EMBL" id="LR796466">
    <property type="protein sequence ID" value="CAB4146593.1"/>
    <property type="molecule type" value="Genomic_DNA"/>
</dbReference>